<dbReference type="Proteomes" id="UP001428817">
    <property type="component" value="Unassembled WGS sequence"/>
</dbReference>
<evidence type="ECO:0000259" key="2">
    <source>
        <dbReference type="Pfam" id="PF08327"/>
    </source>
</evidence>
<reference evidence="4" key="1">
    <citation type="journal article" date="2019" name="Int. J. Syst. Evol. Microbiol.">
        <title>The Global Catalogue of Microorganisms (GCM) 10K type strain sequencing project: providing services to taxonomists for standard genome sequencing and annotation.</title>
        <authorList>
            <consortium name="The Broad Institute Genomics Platform"/>
            <consortium name="The Broad Institute Genome Sequencing Center for Infectious Disease"/>
            <person name="Wu L."/>
            <person name="Ma J."/>
        </authorList>
    </citation>
    <scope>NUCLEOTIDE SEQUENCE [LARGE SCALE GENOMIC DNA]</scope>
    <source>
        <strain evidence="4">JCM 18303</strain>
    </source>
</reference>
<evidence type="ECO:0000256" key="1">
    <source>
        <dbReference type="ARBA" id="ARBA00006817"/>
    </source>
</evidence>
<dbReference type="Gene3D" id="3.30.530.20">
    <property type="match status" value="1"/>
</dbReference>
<dbReference type="InterPro" id="IPR023393">
    <property type="entry name" value="START-like_dom_sf"/>
</dbReference>
<comment type="similarity">
    <text evidence="1">Belongs to the AHA1 family.</text>
</comment>
<evidence type="ECO:0000313" key="3">
    <source>
        <dbReference type="EMBL" id="GAA5165957.1"/>
    </source>
</evidence>
<organism evidence="3 4">
    <name type="scientific">Pseudonocardia eucalypti</name>
    <dbReference type="NCBI Taxonomy" id="648755"/>
    <lineage>
        <taxon>Bacteria</taxon>
        <taxon>Bacillati</taxon>
        <taxon>Actinomycetota</taxon>
        <taxon>Actinomycetes</taxon>
        <taxon>Pseudonocardiales</taxon>
        <taxon>Pseudonocardiaceae</taxon>
        <taxon>Pseudonocardia</taxon>
    </lineage>
</organism>
<accession>A0ABP9QQJ4</accession>
<dbReference type="EMBL" id="BAABJP010000031">
    <property type="protein sequence ID" value="GAA5165957.1"/>
    <property type="molecule type" value="Genomic_DNA"/>
</dbReference>
<proteinExistence type="inferred from homology"/>
<dbReference type="RefSeq" id="WP_185064920.1">
    <property type="nucleotide sequence ID" value="NZ_BAABJP010000031.1"/>
</dbReference>
<dbReference type="SUPFAM" id="SSF55961">
    <property type="entry name" value="Bet v1-like"/>
    <property type="match status" value="1"/>
</dbReference>
<feature type="domain" description="Activator of Hsp90 ATPase homologue 1/2-like C-terminal" evidence="2">
    <location>
        <begin position="16"/>
        <end position="129"/>
    </location>
</feature>
<gene>
    <name evidence="3" type="ORF">GCM10023321_56650</name>
</gene>
<sequence>MAEPFEVRWEGVLPGTPEQVWDAITVHAEGWVWKVEYEPRVGGAERGLTPQGGSVTVWEPPKRFVTRAEGSEPGETSEGFNQLSFVLVPHPEGTHVHYVHNSVLTENYDVELDACRRHTEFYHHSLAEYVRYFGGREAAYVSVDGPESSAKGGMSAVRAALGLSGDVAAGQRVRLTPAGLDPIDGVVDYSTDAFLGVRTADALYRVYGRDAWGYPVGVAHHLFADGVDQAMQQEAWQRWLTGVFEEKVAG</sequence>
<name>A0ABP9QQJ4_9PSEU</name>
<dbReference type="InterPro" id="IPR013538">
    <property type="entry name" value="ASHA1/2-like_C"/>
</dbReference>
<protein>
    <submittedName>
        <fullName evidence="3">SRPBCC domain-containing protein</fullName>
    </submittedName>
</protein>
<comment type="caution">
    <text evidence="3">The sequence shown here is derived from an EMBL/GenBank/DDBJ whole genome shotgun (WGS) entry which is preliminary data.</text>
</comment>
<evidence type="ECO:0000313" key="4">
    <source>
        <dbReference type="Proteomes" id="UP001428817"/>
    </source>
</evidence>
<keyword evidence="4" id="KW-1185">Reference proteome</keyword>
<dbReference type="Pfam" id="PF08327">
    <property type="entry name" value="AHSA1"/>
    <property type="match status" value="1"/>
</dbReference>